<dbReference type="Proteomes" id="UP000642748">
    <property type="component" value="Unassembled WGS sequence"/>
</dbReference>
<dbReference type="AlphaFoldDB" id="A0A8J3VR32"/>
<name>A0A8J3VR32_9ACTN</name>
<keyword evidence="2" id="KW-1185">Reference proteome</keyword>
<dbReference type="EMBL" id="BONZ01000031">
    <property type="protein sequence ID" value="GIH15131.1"/>
    <property type="molecule type" value="Genomic_DNA"/>
</dbReference>
<accession>A0A8J3VR32</accession>
<sequence length="629" mass="65752">MTNPPVITVLDAAPMDRASYPIDFALLDDDGLAVLAIADDPSEHHAHLELTNTSGADILFDPPDAGTVASADRYHFEVRFRPGVLSAVSADKLSVADQDGWSATGPQRQPDGTVSLYLLCTGLRSLSPATPVRLLLNQISADGTGGARGTQVELRMQGLRYADGTPLADLRLIHVDLVNQRGQKNIPLHVGFAGSHSVLNDGVTKNTLTVRITNVSSANLTLGGLTGAAPSTFILSFDSGKTWGLATPDALAACTLDAIDGANLDEADWVVAPGRQLGKDLAWTLTHKKDSVLAPGQVIQLTVGNIVTALPSGDTNLYLRYENIPGYWDGQFVCTLEKGPIHYDDRGNVGVGTASPARPLQVGDDVKGVGLEPTADGPCLRFGDQSGRKLRIARSRESAGGALNTRATGALVTVKDTGQVGVGTDDPASSLTVRADSASSKDARQILVQGGANASDQLTIGYHTGSDYGSIQAVTQGTGARPLLLNPLGGGVTIGLQDTPGTALLVNGAIRSPMWQAASLMQNQSGPLPVKSGVFTTSGGTVLLFVHGTGWRRNPGGLGLMVRIDSGIVDELIRFVSVGNQHYPIDGTMVKTGLPAGNHTLTVDKLSDAPDMLTDTNDFFGVTLLELPF</sequence>
<proteinExistence type="predicted"/>
<evidence type="ECO:0000313" key="1">
    <source>
        <dbReference type="EMBL" id="GIH15131.1"/>
    </source>
</evidence>
<gene>
    <name evidence="1" type="ORF">Raf01_33030</name>
</gene>
<dbReference type="RefSeq" id="WP_203918776.1">
    <property type="nucleotide sequence ID" value="NZ_BONZ01000031.1"/>
</dbReference>
<organism evidence="1 2">
    <name type="scientific">Rugosimonospora africana</name>
    <dbReference type="NCBI Taxonomy" id="556532"/>
    <lineage>
        <taxon>Bacteria</taxon>
        <taxon>Bacillati</taxon>
        <taxon>Actinomycetota</taxon>
        <taxon>Actinomycetes</taxon>
        <taxon>Micromonosporales</taxon>
        <taxon>Micromonosporaceae</taxon>
        <taxon>Rugosimonospora</taxon>
    </lineage>
</organism>
<comment type="caution">
    <text evidence="1">The sequence shown here is derived from an EMBL/GenBank/DDBJ whole genome shotgun (WGS) entry which is preliminary data.</text>
</comment>
<reference evidence="1" key="1">
    <citation type="submission" date="2021-01" db="EMBL/GenBank/DDBJ databases">
        <title>Whole genome shotgun sequence of Rugosimonospora africana NBRC 104875.</title>
        <authorList>
            <person name="Komaki H."/>
            <person name="Tamura T."/>
        </authorList>
    </citation>
    <scope>NUCLEOTIDE SEQUENCE</scope>
    <source>
        <strain evidence="1">NBRC 104875</strain>
    </source>
</reference>
<protein>
    <submittedName>
        <fullName evidence="1">Uncharacterized protein</fullName>
    </submittedName>
</protein>
<evidence type="ECO:0000313" key="2">
    <source>
        <dbReference type="Proteomes" id="UP000642748"/>
    </source>
</evidence>